<feature type="compositionally biased region" description="Low complexity" evidence="1">
    <location>
        <begin position="617"/>
        <end position="631"/>
    </location>
</feature>
<dbReference type="Proteomes" id="UP001217089">
    <property type="component" value="Unassembled WGS sequence"/>
</dbReference>
<dbReference type="InterPro" id="IPR039694">
    <property type="entry name" value="WDR11"/>
</dbReference>
<dbReference type="InterPro" id="IPR057853">
    <property type="entry name" value="Beta-prop_WDR11_2nd"/>
</dbReference>
<evidence type="ECO:0000259" key="4">
    <source>
        <dbReference type="Pfam" id="PF23753"/>
    </source>
</evidence>
<evidence type="ECO:0000313" key="6">
    <source>
        <dbReference type="Proteomes" id="UP001217089"/>
    </source>
</evidence>
<name>A0ABQ9FHW7_TEGGR</name>
<feature type="compositionally biased region" description="Polar residues" evidence="1">
    <location>
        <begin position="632"/>
        <end position="645"/>
    </location>
</feature>
<dbReference type="Pfam" id="PF23753">
    <property type="entry name" value="TPR_WDR11"/>
    <property type="match status" value="1"/>
</dbReference>
<feature type="compositionally biased region" description="Basic and acidic residues" evidence="1">
    <location>
        <begin position="646"/>
        <end position="657"/>
    </location>
</feature>
<evidence type="ECO:0000256" key="1">
    <source>
        <dbReference type="SAM" id="MobiDB-lite"/>
    </source>
</evidence>
<protein>
    <recommendedName>
        <fullName evidence="7">WD repeat-containing protein 11</fullName>
    </recommendedName>
</protein>
<organism evidence="5 6">
    <name type="scientific">Tegillarca granosa</name>
    <name type="common">Malaysian cockle</name>
    <name type="synonym">Anadara granosa</name>
    <dbReference type="NCBI Taxonomy" id="220873"/>
    <lineage>
        <taxon>Eukaryota</taxon>
        <taxon>Metazoa</taxon>
        <taxon>Spiralia</taxon>
        <taxon>Lophotrochozoa</taxon>
        <taxon>Mollusca</taxon>
        <taxon>Bivalvia</taxon>
        <taxon>Autobranchia</taxon>
        <taxon>Pteriomorphia</taxon>
        <taxon>Arcoida</taxon>
        <taxon>Arcoidea</taxon>
        <taxon>Arcidae</taxon>
        <taxon>Tegillarca</taxon>
    </lineage>
</organism>
<evidence type="ECO:0000313" key="5">
    <source>
        <dbReference type="EMBL" id="KAJ8316897.1"/>
    </source>
</evidence>
<feature type="domain" description="WDR11 TPR" evidence="4">
    <location>
        <begin position="925"/>
        <end position="1096"/>
    </location>
</feature>
<dbReference type="InterPro" id="IPR036322">
    <property type="entry name" value="WD40_repeat_dom_sf"/>
</dbReference>
<evidence type="ECO:0008006" key="7">
    <source>
        <dbReference type="Google" id="ProtNLM"/>
    </source>
</evidence>
<feature type="compositionally biased region" description="Polar residues" evidence="1">
    <location>
        <begin position="174"/>
        <end position="184"/>
    </location>
</feature>
<dbReference type="Pfam" id="PF23751">
    <property type="entry name" value="Beta-prop_WDR11_1st"/>
    <property type="match status" value="1"/>
</dbReference>
<evidence type="ECO:0000259" key="2">
    <source>
        <dbReference type="Pfam" id="PF23751"/>
    </source>
</evidence>
<proteinExistence type="predicted"/>
<dbReference type="SUPFAM" id="SSF50978">
    <property type="entry name" value="WD40 repeat-like"/>
    <property type="match status" value="2"/>
</dbReference>
<accession>A0ABQ9FHW7</accession>
<dbReference type="PANTHER" id="PTHR14593">
    <property type="entry name" value="WD REPEAT-CONTAINING PROTEIN 11"/>
    <property type="match status" value="1"/>
</dbReference>
<dbReference type="EMBL" id="JARBDR010000246">
    <property type="protein sequence ID" value="KAJ8316897.1"/>
    <property type="molecule type" value="Genomic_DNA"/>
</dbReference>
<feature type="domain" description="WDR11 first beta-propeller" evidence="2">
    <location>
        <begin position="64"/>
        <end position="294"/>
    </location>
</feature>
<reference evidence="5 6" key="1">
    <citation type="submission" date="2022-12" db="EMBL/GenBank/DDBJ databases">
        <title>Chromosome-level genome of Tegillarca granosa.</title>
        <authorList>
            <person name="Kim J."/>
        </authorList>
    </citation>
    <scope>NUCLEOTIDE SEQUENCE [LARGE SCALE GENOMIC DNA]</scope>
    <source>
        <strain evidence="5">Teg-2019</strain>
        <tissue evidence="5">Adductor muscle</tissue>
    </source>
</reference>
<dbReference type="Gene3D" id="2.130.10.10">
    <property type="entry name" value="YVTN repeat-like/Quinoprotein amine dehydrogenase"/>
    <property type="match status" value="3"/>
</dbReference>
<feature type="region of interest" description="Disordered" evidence="1">
    <location>
        <begin position="174"/>
        <end position="193"/>
    </location>
</feature>
<dbReference type="InterPro" id="IPR015943">
    <property type="entry name" value="WD40/YVTN_repeat-like_dom_sf"/>
</dbReference>
<evidence type="ECO:0000259" key="3">
    <source>
        <dbReference type="Pfam" id="PF23752"/>
    </source>
</evidence>
<dbReference type="InterPro" id="IPR057852">
    <property type="entry name" value="Beta-prop_WDR11_1st"/>
</dbReference>
<feature type="region of interest" description="Disordered" evidence="1">
    <location>
        <begin position="599"/>
        <end position="657"/>
    </location>
</feature>
<dbReference type="InterPro" id="IPR057854">
    <property type="entry name" value="TPR_WDR11"/>
</dbReference>
<comment type="caution">
    <text evidence="5">The sequence shown here is derived from an EMBL/GenBank/DDBJ whole genome shotgun (WGS) entry which is preliminary data.</text>
</comment>
<sequence>MQVQKLCEYLYINCQAHDYHTESKFFPGFMMGNNGDGGDMSNSVEIPYMTFVISLAVTIKCYMVKWARENYYHDLGSPYNLRLASGDTNGVVIVWDVASGEAKSEFSDGTKPIQDLEWLVTQDASHDLLIVLHPPYSLILWNADTGTKLWKKSYTESLISFSFDPFNPRHVASSNLKSDGSNNSLDRKSSSKNLAKRMSKILVGEGPTKKSADEDSVSVNECLQLSYHRACRHHLILVYPREILLLDLEINQTVGIISMERSGSPFVQVLPLRQRDALLCLHENGSISARVRRKTNVLSTPASEGTGAFDDSPPQMSLDVMYDLRCQSDALRVTRHSKVAAISTCPVSEKSFALIMTDSRVMFWELMTVEPQGPRLSPVNPTGSLLPLKAAIQNQSINLPIISDVMPPKNTLSDLICPSQHISSDNKVLHKGNTNGGLRFLLTGLLNGILNSITTVRMCPPLTTKNWSIYEPLIAIGNNTGVIQVLNIASGEITREYGIHTGPVRGIEWSSLRSFLSFSYPNPGPSGLVKNDVVFVDICSGKTTPLRTNRDHESPIELLRISHLKQYFLLAFKEKPVELWDLRTFTMLREMGKSLPRPTALEWSPSHSLKSLKKKSQQQSSDSVTTSITSQNAQDNMASSTTSIHENTESDPKSSPKTAIKEHFVFTDAEGTLYHFVSGMGTITWVGWKGDNILFGDVDGQLCVWDLRSKTSRTLSTHRGWIKKIRFAPGRGNLKFSILYVDGVDIWDIKEGKPELVSSLKSPREITKILDTDWCGSDRPVLATVDCCIHVSDLTLKKYVSPIEDKDLSGPVFCPHLVPSRGSLLMKYMLQHQPWNEQYQTKLDSLREEDKSVQEIVNSQMELIDRLFGDESEGDMYIPPLPGYKEANDLVVLDNPEDGETQKEVIKELFKDPSLERCYDTVCDSHSFQKYELDRVALHDSKRATYEHTKKCAENYIMLGQTDRAVQLLLETEPDNDSYYTDSLRACLVASIRSSGVSQSTIKLVATNLIANGKLAEGVQLLCLIDKGMDACRYLQTYGAWDQAVWLAKATLQYSDCCEVMKRWTDHLCSTNVNQKSKAVLVMLSLGQFTKVLEMLYVGIVEAIFLEYARLLANIGHKQAAECYCGKAGGKGEQFLKEVNILFS</sequence>
<keyword evidence="6" id="KW-1185">Reference proteome</keyword>
<gene>
    <name evidence="5" type="ORF">KUTeg_004801</name>
</gene>
<feature type="domain" description="WDR11 second beta-propeller" evidence="3">
    <location>
        <begin position="471"/>
        <end position="796"/>
    </location>
</feature>
<dbReference type="Pfam" id="PF23752">
    <property type="entry name" value="Beta-prop_WDR11_2nd"/>
    <property type="match status" value="1"/>
</dbReference>
<dbReference type="PANTHER" id="PTHR14593:SF5">
    <property type="entry name" value="WD REPEAT-CONTAINING PROTEIN 11"/>
    <property type="match status" value="1"/>
</dbReference>